<evidence type="ECO:0000256" key="5">
    <source>
        <dbReference type="SAM" id="SignalP"/>
    </source>
</evidence>
<sequence>MNNTFFKKVTLASLVAASALVGSMANASAEENSSIKALQVSGSISAPACVVEMPSNSVDLGSPLMADLKTSDQAPAQLYTRTLRININECETINAEISVIGTADSTDSTILTNGATTNAAANVGIAMWNHADGVQYKLGSEPIKATAPVNNLDFALVKSSATSTVTAGDVSTTAQVKVTFL</sequence>
<dbReference type="EMBL" id="LXER01000040">
    <property type="protein sequence ID" value="OAT27734.1"/>
    <property type="molecule type" value="Genomic_DNA"/>
</dbReference>
<protein>
    <recommendedName>
        <fullName evidence="6">Fimbrial-type adhesion domain-containing protein</fullName>
    </recommendedName>
</protein>
<proteinExistence type="inferred from homology"/>
<evidence type="ECO:0000256" key="1">
    <source>
        <dbReference type="ARBA" id="ARBA00004561"/>
    </source>
</evidence>
<dbReference type="PANTHER" id="PTHR33420:SF3">
    <property type="entry name" value="FIMBRIAL SUBUNIT ELFA"/>
    <property type="match status" value="1"/>
</dbReference>
<comment type="caution">
    <text evidence="7">The sequence shown here is derived from an EMBL/GenBank/DDBJ whole genome shotgun (WGS) entry which is preliminary data.</text>
</comment>
<accession>A0A1B7IEJ3</accession>
<name>A0A1B7IEJ3_9ENTR</name>
<keyword evidence="4" id="KW-0281">Fimbrium</keyword>
<gene>
    <name evidence="7" type="ORF">M975_4289</name>
</gene>
<dbReference type="Pfam" id="PF00419">
    <property type="entry name" value="Fimbrial"/>
    <property type="match status" value="1"/>
</dbReference>
<dbReference type="RefSeq" id="WP_064561888.1">
    <property type="nucleotide sequence ID" value="NZ_LXER01000040.1"/>
</dbReference>
<dbReference type="Gene3D" id="2.60.40.1090">
    <property type="entry name" value="Fimbrial-type adhesion domain"/>
    <property type="match status" value="1"/>
</dbReference>
<reference evidence="7 8" key="1">
    <citation type="submission" date="2016-04" db="EMBL/GenBank/DDBJ databases">
        <title>ATOL: Assembling a taxonomically balanced genome-scale reconstruction of the evolutionary history of the Enterobacteriaceae.</title>
        <authorList>
            <person name="Plunkett G.III."/>
            <person name="Neeno-Eckwall E.C."/>
            <person name="Glasner J.D."/>
            <person name="Perna N.T."/>
        </authorList>
    </citation>
    <scope>NUCLEOTIDE SEQUENCE [LARGE SCALE GENOMIC DNA]</scope>
    <source>
        <strain evidence="7 8">ATCC 51605</strain>
    </source>
</reference>
<dbReference type="GO" id="GO:0043709">
    <property type="term" value="P:cell adhesion involved in single-species biofilm formation"/>
    <property type="evidence" value="ECO:0007669"/>
    <property type="project" value="TreeGrafter"/>
</dbReference>
<dbReference type="AlphaFoldDB" id="A0A1B7IEJ3"/>
<dbReference type="PATRIC" id="fig|1354251.4.peg.4399"/>
<evidence type="ECO:0000256" key="4">
    <source>
        <dbReference type="ARBA" id="ARBA00023263"/>
    </source>
</evidence>
<feature type="chain" id="PRO_5008593980" description="Fimbrial-type adhesion domain-containing protein" evidence="5">
    <location>
        <begin position="30"/>
        <end position="181"/>
    </location>
</feature>
<dbReference type="GO" id="GO:0009289">
    <property type="term" value="C:pilus"/>
    <property type="evidence" value="ECO:0007669"/>
    <property type="project" value="UniProtKB-SubCell"/>
</dbReference>
<keyword evidence="8" id="KW-1185">Reference proteome</keyword>
<dbReference type="OrthoDB" id="9955872at2"/>
<feature type="signal peptide" evidence="5">
    <location>
        <begin position="1"/>
        <end position="29"/>
    </location>
</feature>
<evidence type="ECO:0000259" key="6">
    <source>
        <dbReference type="Pfam" id="PF00419"/>
    </source>
</evidence>
<dbReference type="InterPro" id="IPR000259">
    <property type="entry name" value="Adhesion_dom_fimbrial"/>
</dbReference>
<dbReference type="PANTHER" id="PTHR33420">
    <property type="entry name" value="FIMBRIAL SUBUNIT ELFA-RELATED"/>
    <property type="match status" value="1"/>
</dbReference>
<evidence type="ECO:0000256" key="2">
    <source>
        <dbReference type="ARBA" id="ARBA00006671"/>
    </source>
</evidence>
<dbReference type="SUPFAM" id="SSF49401">
    <property type="entry name" value="Bacterial adhesins"/>
    <property type="match status" value="1"/>
</dbReference>
<comment type="subcellular location">
    <subcellularLocation>
        <location evidence="1">Fimbrium</location>
    </subcellularLocation>
</comment>
<keyword evidence="3 5" id="KW-0732">Signal</keyword>
<feature type="domain" description="Fimbrial-type adhesion" evidence="6">
    <location>
        <begin position="39"/>
        <end position="180"/>
    </location>
</feature>
<organism evidence="7 8">
    <name type="scientific">Buttiauxella brennerae ATCC 51605</name>
    <dbReference type="NCBI Taxonomy" id="1354251"/>
    <lineage>
        <taxon>Bacteria</taxon>
        <taxon>Pseudomonadati</taxon>
        <taxon>Pseudomonadota</taxon>
        <taxon>Gammaproteobacteria</taxon>
        <taxon>Enterobacterales</taxon>
        <taxon>Enterobacteriaceae</taxon>
        <taxon>Buttiauxella</taxon>
    </lineage>
</organism>
<dbReference type="InterPro" id="IPR050263">
    <property type="entry name" value="Bact_Fimbrial_Adh_Pro"/>
</dbReference>
<evidence type="ECO:0000313" key="7">
    <source>
        <dbReference type="EMBL" id="OAT27734.1"/>
    </source>
</evidence>
<evidence type="ECO:0000313" key="8">
    <source>
        <dbReference type="Proteomes" id="UP000078410"/>
    </source>
</evidence>
<evidence type="ECO:0000256" key="3">
    <source>
        <dbReference type="ARBA" id="ARBA00022729"/>
    </source>
</evidence>
<dbReference type="InterPro" id="IPR036937">
    <property type="entry name" value="Adhesion_dom_fimbrial_sf"/>
</dbReference>
<dbReference type="InterPro" id="IPR008966">
    <property type="entry name" value="Adhesion_dom_sf"/>
</dbReference>
<dbReference type="Proteomes" id="UP000078410">
    <property type="component" value="Unassembled WGS sequence"/>
</dbReference>
<comment type="similarity">
    <text evidence="2">Belongs to the fimbrial protein family.</text>
</comment>